<name>A9QXF3_PSEPU</name>
<proteinExistence type="predicted"/>
<dbReference type="EMBL" id="EU284133">
    <property type="protein sequence ID" value="ABX76971.1"/>
    <property type="molecule type" value="Genomic_DNA"/>
</dbReference>
<evidence type="ECO:0000313" key="2">
    <source>
        <dbReference type="EMBL" id="ABX76971.1"/>
    </source>
</evidence>
<keyword evidence="1" id="KW-1133">Transmembrane helix</keyword>
<feature type="transmembrane region" description="Helical" evidence="1">
    <location>
        <begin position="6"/>
        <end position="24"/>
    </location>
</feature>
<keyword evidence="1" id="KW-0812">Transmembrane</keyword>
<organism evidence="2">
    <name type="scientific">Pseudomonas putida</name>
    <name type="common">Arthrobacter siderocapsulatus</name>
    <dbReference type="NCBI Taxonomy" id="303"/>
    <lineage>
        <taxon>Bacteria</taxon>
        <taxon>Pseudomonadati</taxon>
        <taxon>Pseudomonadota</taxon>
        <taxon>Gammaproteobacteria</taxon>
        <taxon>Pseudomonadales</taxon>
        <taxon>Pseudomonadaceae</taxon>
        <taxon>Pseudomonas</taxon>
    </lineage>
</organism>
<reference evidence="2" key="1">
    <citation type="journal article" date="2008" name="J. Antimicrob. Chemother.">
        <title>Nosocomial infections caused by multidrug-resistant Pseudomonas putida isolates producing VIM-2 and VIM-4 metallo-beta-lactamases.</title>
        <authorList>
            <person name="Bogaerts P."/>
            <person name="Huang T.D."/>
            <person name="Rodriguez-Villalobos H."/>
            <person name="Bauraing C."/>
            <person name="Deplano A."/>
            <person name="Struelens M.J."/>
            <person name="Glupczynski Y."/>
        </authorList>
    </citation>
    <scope>NUCLEOTIDE SEQUENCE</scope>
</reference>
<dbReference type="AlphaFoldDB" id="A9QXF3"/>
<protein>
    <recommendedName>
        <fullName evidence="3">Cardiolipin synthase N-terminal domain-containing protein</fullName>
    </recommendedName>
</protein>
<feature type="transmembrane region" description="Helical" evidence="1">
    <location>
        <begin position="36"/>
        <end position="55"/>
    </location>
</feature>
<evidence type="ECO:0008006" key="3">
    <source>
        <dbReference type="Google" id="ProtNLM"/>
    </source>
</evidence>
<keyword evidence="1" id="KW-0472">Membrane</keyword>
<evidence type="ECO:0000256" key="1">
    <source>
        <dbReference type="SAM" id="Phobius"/>
    </source>
</evidence>
<sequence length="106" mass="12186">MTKFALIILLVASITISVILIVGVARSNRKPMDKAWRILLLLVPVAGPLLYWLIYSDTQPQPQHLHNREPRGHYTHTWIAIKPILEQGLRRRAEAQPQEDDDHHGK</sequence>
<accession>A9QXF3</accession>